<dbReference type="AlphaFoldDB" id="A0A918PTQ3"/>
<proteinExistence type="predicted"/>
<reference evidence="1" key="1">
    <citation type="journal article" date="2014" name="Int. J. Syst. Evol. Microbiol.">
        <title>Complete genome sequence of Corynebacterium casei LMG S-19264T (=DSM 44701T), isolated from a smear-ripened cheese.</title>
        <authorList>
            <consortium name="US DOE Joint Genome Institute (JGI-PGF)"/>
            <person name="Walter F."/>
            <person name="Albersmeier A."/>
            <person name="Kalinowski J."/>
            <person name="Ruckert C."/>
        </authorList>
    </citation>
    <scope>NUCLEOTIDE SEQUENCE</scope>
    <source>
        <strain evidence="1">JCM 4988</strain>
    </source>
</reference>
<organism evidence="1 2">
    <name type="scientific">Streptomyces inusitatus</name>
    <dbReference type="NCBI Taxonomy" id="68221"/>
    <lineage>
        <taxon>Bacteria</taxon>
        <taxon>Bacillati</taxon>
        <taxon>Actinomycetota</taxon>
        <taxon>Actinomycetes</taxon>
        <taxon>Kitasatosporales</taxon>
        <taxon>Streptomycetaceae</taxon>
        <taxon>Streptomyces</taxon>
    </lineage>
</organism>
<dbReference type="EMBL" id="BMWG01000002">
    <property type="protein sequence ID" value="GGZ20902.1"/>
    <property type="molecule type" value="Genomic_DNA"/>
</dbReference>
<evidence type="ECO:0000313" key="2">
    <source>
        <dbReference type="Proteomes" id="UP000630936"/>
    </source>
</evidence>
<evidence type="ECO:0000313" key="1">
    <source>
        <dbReference type="EMBL" id="GGZ20902.1"/>
    </source>
</evidence>
<reference evidence="1" key="2">
    <citation type="submission" date="2020-09" db="EMBL/GenBank/DDBJ databases">
        <authorList>
            <person name="Sun Q."/>
            <person name="Ohkuma M."/>
        </authorList>
    </citation>
    <scope>NUCLEOTIDE SEQUENCE</scope>
    <source>
        <strain evidence="1">JCM 4988</strain>
    </source>
</reference>
<comment type="caution">
    <text evidence="1">The sequence shown here is derived from an EMBL/GenBank/DDBJ whole genome shotgun (WGS) entry which is preliminary data.</text>
</comment>
<name>A0A918PTQ3_9ACTN</name>
<accession>A0A918PTQ3</accession>
<dbReference type="RefSeq" id="WP_190121826.1">
    <property type="nucleotide sequence ID" value="NZ_BMWG01000002.1"/>
</dbReference>
<dbReference type="Proteomes" id="UP000630936">
    <property type="component" value="Unassembled WGS sequence"/>
</dbReference>
<sequence length="72" mass="7857">MPGLGIGTLAYDIRIRRVGVVMEECGTHYALRPPHGGREWDAPADDVRPATDADRISSALAEANEISRRGRL</sequence>
<keyword evidence="2" id="KW-1185">Reference proteome</keyword>
<gene>
    <name evidence="1" type="ORF">GCM10010387_12360</name>
</gene>
<protein>
    <submittedName>
        <fullName evidence="1">Uncharacterized protein</fullName>
    </submittedName>
</protein>